<evidence type="ECO:0000256" key="1">
    <source>
        <dbReference type="SAM" id="Phobius"/>
    </source>
</evidence>
<organism evidence="2 3">
    <name type="scientific">Anaerobiospirillum thomasii</name>
    <dbReference type="NCBI Taxonomy" id="179995"/>
    <lineage>
        <taxon>Bacteria</taxon>
        <taxon>Pseudomonadati</taxon>
        <taxon>Pseudomonadota</taxon>
        <taxon>Gammaproteobacteria</taxon>
        <taxon>Aeromonadales</taxon>
        <taxon>Succinivibrionaceae</taxon>
        <taxon>Anaerobiospirillum</taxon>
    </lineage>
</organism>
<sequence>MEFTQAVRTCLFSKFATLKGRATRSEFWWFQLFLVILDFVLGGILTIVYLSFLALFTAIGLPAAGFVFGIIFVILCALTVFLLIIPEFAVLSRRLHDRDMSAWWLLLLLLPTFGIIAILIIAALPGTRGPNRYGEDVHENEYNTYRDFKYDRSQNHDENTASAGAARLDGASQDRLDNGTVDNLPR</sequence>
<dbReference type="InterPro" id="IPR008523">
    <property type="entry name" value="DUF805"/>
</dbReference>
<feature type="transmembrane region" description="Helical" evidence="1">
    <location>
        <begin position="27"/>
        <end position="60"/>
    </location>
</feature>
<keyword evidence="1" id="KW-0812">Transmembrane</keyword>
<protein>
    <submittedName>
        <fullName evidence="2">Inner membrane protein yhaH</fullName>
    </submittedName>
</protein>
<evidence type="ECO:0000313" key="2">
    <source>
        <dbReference type="EMBL" id="SPT70235.1"/>
    </source>
</evidence>
<reference evidence="2 3" key="1">
    <citation type="submission" date="2018-06" db="EMBL/GenBank/DDBJ databases">
        <authorList>
            <consortium name="Pathogen Informatics"/>
            <person name="Doyle S."/>
        </authorList>
    </citation>
    <scope>NUCLEOTIDE SEQUENCE [LARGE SCALE GENOMIC DNA]</scope>
    <source>
        <strain evidence="2 3">NCTC13093</strain>
    </source>
</reference>
<dbReference type="PANTHER" id="PTHR34980">
    <property type="entry name" value="INNER MEMBRANE PROTEIN-RELATED-RELATED"/>
    <property type="match status" value="1"/>
</dbReference>
<dbReference type="AlphaFoldDB" id="A0A2X0VBN8"/>
<keyword evidence="1" id="KW-1133">Transmembrane helix</keyword>
<feature type="transmembrane region" description="Helical" evidence="1">
    <location>
        <begin position="103"/>
        <end position="124"/>
    </location>
</feature>
<dbReference type="Proteomes" id="UP000250086">
    <property type="component" value="Unassembled WGS sequence"/>
</dbReference>
<name>A0A2X0VBN8_9GAMM</name>
<keyword evidence="3" id="KW-1185">Reference proteome</keyword>
<evidence type="ECO:0000313" key="3">
    <source>
        <dbReference type="Proteomes" id="UP000250086"/>
    </source>
</evidence>
<dbReference type="GO" id="GO:0005886">
    <property type="term" value="C:plasma membrane"/>
    <property type="evidence" value="ECO:0007669"/>
    <property type="project" value="TreeGrafter"/>
</dbReference>
<dbReference type="RefSeq" id="WP_113744329.1">
    <property type="nucleotide sequence ID" value="NZ_UAPV01000001.1"/>
</dbReference>
<dbReference type="PANTHER" id="PTHR34980:SF2">
    <property type="entry name" value="INNER MEMBRANE PROTEIN YHAH-RELATED"/>
    <property type="match status" value="1"/>
</dbReference>
<accession>A0A2X0VBN8</accession>
<feature type="transmembrane region" description="Helical" evidence="1">
    <location>
        <begin position="66"/>
        <end position="91"/>
    </location>
</feature>
<proteinExistence type="predicted"/>
<dbReference type="Pfam" id="PF05656">
    <property type="entry name" value="DUF805"/>
    <property type="match status" value="1"/>
</dbReference>
<gene>
    <name evidence="2" type="primary">yhaH_2</name>
    <name evidence="2" type="ORF">NCTC13093_01644</name>
</gene>
<dbReference type="EMBL" id="UAPV01000001">
    <property type="protein sequence ID" value="SPT70235.1"/>
    <property type="molecule type" value="Genomic_DNA"/>
</dbReference>
<keyword evidence="1" id="KW-0472">Membrane</keyword>